<gene>
    <name evidence="2" type="ORF">SAMN02745174_02486</name>
</gene>
<organism evidence="2 3">
    <name type="scientific">Cetobacterium ceti</name>
    <dbReference type="NCBI Taxonomy" id="180163"/>
    <lineage>
        <taxon>Bacteria</taxon>
        <taxon>Fusobacteriati</taxon>
        <taxon>Fusobacteriota</taxon>
        <taxon>Fusobacteriia</taxon>
        <taxon>Fusobacteriales</taxon>
        <taxon>Fusobacteriaceae</taxon>
        <taxon>Cetobacterium</taxon>
    </lineage>
</organism>
<feature type="domain" description="DUF676" evidence="1">
    <location>
        <begin position="4"/>
        <end position="86"/>
    </location>
</feature>
<dbReference type="EMBL" id="FUWX01000034">
    <property type="protein sequence ID" value="SKA08318.1"/>
    <property type="molecule type" value="Genomic_DNA"/>
</dbReference>
<dbReference type="PANTHER" id="PTHR37946:SF1">
    <property type="entry name" value="SLL1969 PROTEIN"/>
    <property type="match status" value="1"/>
</dbReference>
<evidence type="ECO:0000313" key="3">
    <source>
        <dbReference type="Proteomes" id="UP000191153"/>
    </source>
</evidence>
<dbReference type="Proteomes" id="UP000191153">
    <property type="component" value="Unassembled WGS sequence"/>
</dbReference>
<protein>
    <submittedName>
        <fullName evidence="2">Alpha/beta hydrolase family protein</fullName>
    </submittedName>
</protein>
<accession>A0A1T4QY87</accession>
<dbReference type="STRING" id="180163.SAMN02745174_02486"/>
<reference evidence="2 3" key="1">
    <citation type="submission" date="2017-02" db="EMBL/GenBank/DDBJ databases">
        <authorList>
            <person name="Peterson S.W."/>
        </authorList>
    </citation>
    <scope>NUCLEOTIDE SEQUENCE [LARGE SCALE GENOMIC DNA]</scope>
    <source>
        <strain evidence="2 3">ATCC 700028</strain>
    </source>
</reference>
<proteinExistence type="predicted"/>
<dbReference type="InterPro" id="IPR007751">
    <property type="entry name" value="DUF676_lipase-like"/>
</dbReference>
<keyword evidence="2" id="KW-0378">Hydrolase</keyword>
<dbReference type="AlphaFoldDB" id="A0A1T4QY87"/>
<dbReference type="PANTHER" id="PTHR37946">
    <property type="entry name" value="SLL1969 PROTEIN"/>
    <property type="match status" value="1"/>
</dbReference>
<sequence>MNSKYIILLVHGFAKSKEDMAYLETQLIKLNYTCVNINLPLTFKPIENSFKLLKDKILTLKDKHKKLILIGHSTGCIVIRKVLENTSITNIYCCILISPPSKGSLLADIACKYTPLGYCCKTLNGITTLGIKKLNLKSNYNIPIGVIMGSNSSLLLGKLFYKEPNDGRVSINSALQGCYYKDFLILPLNHKKLHYSKKIIKEINFFIHNHYFKK</sequence>
<dbReference type="Pfam" id="PF05057">
    <property type="entry name" value="DUF676"/>
    <property type="match status" value="1"/>
</dbReference>
<evidence type="ECO:0000313" key="2">
    <source>
        <dbReference type="EMBL" id="SKA08318.1"/>
    </source>
</evidence>
<dbReference type="Gene3D" id="3.40.50.1820">
    <property type="entry name" value="alpha/beta hydrolase"/>
    <property type="match status" value="1"/>
</dbReference>
<dbReference type="GO" id="GO:0016787">
    <property type="term" value="F:hydrolase activity"/>
    <property type="evidence" value="ECO:0007669"/>
    <property type="project" value="UniProtKB-KW"/>
</dbReference>
<dbReference type="InterPro" id="IPR029058">
    <property type="entry name" value="AB_hydrolase_fold"/>
</dbReference>
<evidence type="ECO:0000259" key="1">
    <source>
        <dbReference type="Pfam" id="PF05057"/>
    </source>
</evidence>
<keyword evidence="3" id="KW-1185">Reference proteome</keyword>
<dbReference type="RefSeq" id="WP_078694908.1">
    <property type="nucleotide sequence ID" value="NZ_FUWX01000034.1"/>
</dbReference>
<name>A0A1T4QY87_9FUSO</name>
<dbReference type="OrthoDB" id="9775557at2"/>
<dbReference type="SUPFAM" id="SSF53474">
    <property type="entry name" value="alpha/beta-Hydrolases"/>
    <property type="match status" value="1"/>
</dbReference>